<dbReference type="InterPro" id="IPR006949">
    <property type="entry name" value="Barrel_Baseplate_J-like"/>
</dbReference>
<organism evidence="2 3">
    <name type="scientific">Actinopolymorpha pittospori</name>
    <dbReference type="NCBI Taxonomy" id="648752"/>
    <lineage>
        <taxon>Bacteria</taxon>
        <taxon>Bacillati</taxon>
        <taxon>Actinomycetota</taxon>
        <taxon>Actinomycetes</taxon>
        <taxon>Propionibacteriales</taxon>
        <taxon>Actinopolymorphaceae</taxon>
        <taxon>Actinopolymorpha</taxon>
    </lineage>
</organism>
<dbReference type="EMBL" id="JADBEM010000001">
    <property type="protein sequence ID" value="MBE1603579.1"/>
    <property type="molecule type" value="Genomic_DNA"/>
</dbReference>
<dbReference type="RefSeq" id="WP_192748356.1">
    <property type="nucleotide sequence ID" value="NZ_BAABJL010000219.1"/>
</dbReference>
<feature type="domain" description="Baseplate protein J-like barrel" evidence="1">
    <location>
        <begin position="114"/>
        <end position="188"/>
    </location>
</feature>
<comment type="caution">
    <text evidence="2">The sequence shown here is derived from an EMBL/GenBank/DDBJ whole genome shotgun (WGS) entry which is preliminary data.</text>
</comment>
<dbReference type="AlphaFoldDB" id="A0A927MN42"/>
<evidence type="ECO:0000313" key="3">
    <source>
        <dbReference type="Proteomes" id="UP000638648"/>
    </source>
</evidence>
<evidence type="ECO:0000313" key="2">
    <source>
        <dbReference type="EMBL" id="MBE1603579.1"/>
    </source>
</evidence>
<reference evidence="2" key="1">
    <citation type="submission" date="2020-10" db="EMBL/GenBank/DDBJ databases">
        <title>Sequencing the genomes of 1000 actinobacteria strains.</title>
        <authorList>
            <person name="Klenk H.-P."/>
        </authorList>
    </citation>
    <scope>NUCLEOTIDE SEQUENCE</scope>
    <source>
        <strain evidence="2">DSM 45354</strain>
    </source>
</reference>
<proteinExistence type="predicted"/>
<protein>
    <recommendedName>
        <fullName evidence="1">Baseplate protein J-like barrel domain-containing protein</fullName>
    </recommendedName>
</protein>
<keyword evidence="3" id="KW-1185">Reference proteome</keyword>
<sequence length="444" mass="46980">MASQNDARPTFGVTQDGFVLKGVDRIVADQQARAREMFGEDVDLDVTSGSALRKVLDAVSWDTHELWRGMEAQFYANFVTTASGAGLDLLGTDLGLSRRDLPAVGEVLLTLAGGGPGRRYVLPEGSVIVTTAAPTRAFRMVEAVVLDAAVPAATVGVRAVPRGAAGNLPAQQALQLDPGWAALHLNLGTATVTATNPNPFGGGELTEPDADYRARLLGLPRTLWTPEAVAAQVLDLDGVRDAALFDPLGGVDVSQSYFSMFLFGGRAFAKPRQVGSPYYFDILVATEPGWPWRTGGGPVPGVYDTVLETVRQFRPASVFPNITQADVVDVGIRATVVVQAGHDEDAIRANLLDALRASVGSLRLGRGVQYSDVLLLARTAPGVIDVQNLHLRRCPPAFDAVALGDPAFGQSVELAIGDNLTLRPQEVAQLSIDSQLIDIVVSAP</sequence>
<dbReference type="Proteomes" id="UP000638648">
    <property type="component" value="Unassembled WGS sequence"/>
</dbReference>
<dbReference type="Pfam" id="PF04865">
    <property type="entry name" value="Baseplate_J"/>
    <property type="match status" value="1"/>
</dbReference>
<gene>
    <name evidence="2" type="ORF">HEB94_000427</name>
</gene>
<name>A0A927MN42_9ACTN</name>
<accession>A0A927MN42</accession>
<evidence type="ECO:0000259" key="1">
    <source>
        <dbReference type="Pfam" id="PF04865"/>
    </source>
</evidence>